<comment type="caution">
    <text evidence="2">The sequence shown here is derived from an EMBL/GenBank/DDBJ whole genome shotgun (WGS) entry which is preliminary data.</text>
</comment>
<evidence type="ECO:0000313" key="2">
    <source>
        <dbReference type="EMBL" id="KAJ5234729.1"/>
    </source>
</evidence>
<dbReference type="InterPro" id="IPR056002">
    <property type="entry name" value="DUF7580"/>
</dbReference>
<dbReference type="PANTHER" id="PTHR35186:SF4">
    <property type="entry name" value="PRION-INHIBITION AND PROPAGATION HELO DOMAIN-CONTAINING PROTEIN"/>
    <property type="match status" value="1"/>
</dbReference>
<sequence length="605" mass="68883">MEVSGLVFGVIPLVLEAVKNYRTVCSTLHTFRHYSREVRRVEKQFNVCRQIFLNECNLLLQIVAGQDYSHHMLADASHDFWRRAHLEEDLNKCLSSGYEACKIIISETRDMLGILEENLSSFDVLVHHKKRHEKLKSAIYRVRDSVKIAFDKSTYYENLSKLRERNSDLIVLRSQIREFHKNRKDLASPSVTTLPRHYEEVNSASKTLHEALSAAWNCPYPGHKTHYGKLCVETQASNALQLDIALSHDIFDEDFKQIQDRGSDHTWVYVQSVKLDETTISNRHGTLDTTATDTLTDISTALQTAQPDTSGTGRPCVQDFWEDLGSNRPSKRRKVEPTTNTTDSLGQLNHIRDLCHEIERTDSPDTMPESGHCLGYLETPRLFKHVIYKNGRRLASESQKIVNLKALLQQTEKMPAAIDPASKFKIARKMAIAILQYRSTSWLKSDWRLEDMAYFGDFQRPTEESLRTLHLTCCFSRNAELQESESIQDNQNSTTVLSLKADEENVQLQYGINNPTLFSLGVALLEMACHQSLEVMAVTNNPIIIARKLASSIRPLGSRYQRIVQQCLQCDFGQGSDLTKPELQNAIYGAIICPLDDMIKSLSMA</sequence>
<reference evidence="2" key="1">
    <citation type="submission" date="2022-11" db="EMBL/GenBank/DDBJ databases">
        <authorList>
            <person name="Petersen C."/>
        </authorList>
    </citation>
    <scope>NUCLEOTIDE SEQUENCE</scope>
    <source>
        <strain evidence="2">IBT 23319</strain>
    </source>
</reference>
<dbReference type="Proteomes" id="UP001147733">
    <property type="component" value="Unassembled WGS sequence"/>
</dbReference>
<feature type="domain" description="DUF7580" evidence="1">
    <location>
        <begin position="347"/>
        <end position="600"/>
    </location>
</feature>
<protein>
    <recommendedName>
        <fullName evidence="1">DUF7580 domain-containing protein</fullName>
    </recommendedName>
</protein>
<keyword evidence="3" id="KW-1185">Reference proteome</keyword>
<dbReference type="OrthoDB" id="20872at2759"/>
<reference evidence="2" key="2">
    <citation type="journal article" date="2023" name="IMA Fungus">
        <title>Comparative genomic study of the Penicillium genus elucidates a diverse pangenome and 15 lateral gene transfer events.</title>
        <authorList>
            <person name="Petersen C."/>
            <person name="Sorensen T."/>
            <person name="Nielsen M.R."/>
            <person name="Sondergaard T.E."/>
            <person name="Sorensen J.L."/>
            <person name="Fitzpatrick D.A."/>
            <person name="Frisvad J.C."/>
            <person name="Nielsen K.L."/>
        </authorList>
    </citation>
    <scope>NUCLEOTIDE SEQUENCE</scope>
    <source>
        <strain evidence="2">IBT 23319</strain>
    </source>
</reference>
<evidence type="ECO:0000259" key="1">
    <source>
        <dbReference type="Pfam" id="PF24476"/>
    </source>
</evidence>
<proteinExistence type="predicted"/>
<dbReference type="PANTHER" id="PTHR35186">
    <property type="entry name" value="ANK_REP_REGION DOMAIN-CONTAINING PROTEIN"/>
    <property type="match status" value="1"/>
</dbReference>
<evidence type="ECO:0000313" key="3">
    <source>
        <dbReference type="Proteomes" id="UP001147733"/>
    </source>
</evidence>
<dbReference type="Pfam" id="PF24476">
    <property type="entry name" value="DUF7580"/>
    <property type="match status" value="1"/>
</dbReference>
<dbReference type="EMBL" id="JAPQKT010000003">
    <property type="protein sequence ID" value="KAJ5234729.1"/>
    <property type="molecule type" value="Genomic_DNA"/>
</dbReference>
<dbReference type="GeneID" id="81381984"/>
<name>A0A9W9TRT6_PENCI</name>
<dbReference type="RefSeq" id="XP_056502229.1">
    <property type="nucleotide sequence ID" value="XM_056642817.1"/>
</dbReference>
<dbReference type="AlphaFoldDB" id="A0A9W9TRT6"/>
<gene>
    <name evidence="2" type="ORF">N7469_003897</name>
</gene>
<accession>A0A9W9TRT6</accession>
<organism evidence="2 3">
    <name type="scientific">Penicillium citrinum</name>
    <dbReference type="NCBI Taxonomy" id="5077"/>
    <lineage>
        <taxon>Eukaryota</taxon>
        <taxon>Fungi</taxon>
        <taxon>Dikarya</taxon>
        <taxon>Ascomycota</taxon>
        <taxon>Pezizomycotina</taxon>
        <taxon>Eurotiomycetes</taxon>
        <taxon>Eurotiomycetidae</taxon>
        <taxon>Eurotiales</taxon>
        <taxon>Aspergillaceae</taxon>
        <taxon>Penicillium</taxon>
    </lineage>
</organism>